<dbReference type="Gene3D" id="2.60.40.740">
    <property type="match status" value="1"/>
</dbReference>
<dbReference type="SUPFAM" id="SSF117074">
    <property type="entry name" value="Hypothetical protein PA1324"/>
    <property type="match status" value="2"/>
</dbReference>
<dbReference type="PANTHER" id="PTHR23303:SF15">
    <property type="entry name" value="COLOSSIN-A"/>
    <property type="match status" value="1"/>
</dbReference>
<feature type="domain" description="SD-repeat containing protein B" evidence="6">
    <location>
        <begin position="157"/>
        <end position="282"/>
    </location>
</feature>
<dbReference type="InterPro" id="IPR051417">
    <property type="entry name" value="SDr/BOS_complex"/>
</dbReference>
<evidence type="ECO:0000256" key="5">
    <source>
        <dbReference type="SAM" id="Phobius"/>
    </source>
</evidence>
<accession>A0ABQ6K8J1</accession>
<evidence type="ECO:0000256" key="2">
    <source>
        <dbReference type="ARBA" id="ARBA00022525"/>
    </source>
</evidence>
<keyword evidence="5" id="KW-1133">Transmembrane helix</keyword>
<evidence type="ECO:0000256" key="4">
    <source>
        <dbReference type="SAM" id="MobiDB-lite"/>
    </source>
</evidence>
<feature type="compositionally biased region" description="Low complexity" evidence="4">
    <location>
        <begin position="382"/>
        <end position="397"/>
    </location>
</feature>
<dbReference type="Pfam" id="PF17210">
    <property type="entry name" value="SdrD_B"/>
    <property type="match status" value="2"/>
</dbReference>
<dbReference type="InterPro" id="IPR008966">
    <property type="entry name" value="Adhesion_dom_sf"/>
</dbReference>
<protein>
    <recommendedName>
        <fullName evidence="6">SD-repeat containing protein B domain-containing protein</fullName>
    </recommendedName>
</protein>
<evidence type="ECO:0000313" key="8">
    <source>
        <dbReference type="Proteomes" id="UP001157034"/>
    </source>
</evidence>
<feature type="domain" description="SD-repeat containing protein B" evidence="6">
    <location>
        <begin position="287"/>
        <end position="412"/>
    </location>
</feature>
<evidence type="ECO:0000313" key="7">
    <source>
        <dbReference type="EMBL" id="GMA95061.1"/>
    </source>
</evidence>
<feature type="transmembrane region" description="Helical" evidence="5">
    <location>
        <begin position="438"/>
        <end position="459"/>
    </location>
</feature>
<dbReference type="PANTHER" id="PTHR23303">
    <property type="entry name" value="CARBOXYPEPTIDASE REGULATORY REGION-CONTAINING"/>
    <property type="match status" value="1"/>
</dbReference>
<dbReference type="Proteomes" id="UP001157034">
    <property type="component" value="Unassembled WGS sequence"/>
</dbReference>
<gene>
    <name evidence="7" type="ORF">GCM10025881_18850</name>
</gene>
<keyword evidence="3" id="KW-0732">Signal</keyword>
<evidence type="ECO:0000256" key="3">
    <source>
        <dbReference type="ARBA" id="ARBA00022729"/>
    </source>
</evidence>
<feature type="compositionally biased region" description="Polar residues" evidence="4">
    <location>
        <begin position="258"/>
        <end position="270"/>
    </location>
</feature>
<keyword evidence="2" id="KW-0964">Secreted</keyword>
<keyword evidence="8" id="KW-1185">Reference proteome</keyword>
<comment type="subcellular location">
    <subcellularLocation>
        <location evidence="1">Secreted</location>
    </subcellularLocation>
</comment>
<keyword evidence="5" id="KW-0472">Membrane</keyword>
<feature type="region of interest" description="Disordered" evidence="4">
    <location>
        <begin position="379"/>
        <end position="401"/>
    </location>
</feature>
<feature type="region of interest" description="Disordered" evidence="4">
    <location>
        <begin position="250"/>
        <end position="270"/>
    </location>
</feature>
<dbReference type="EMBL" id="BSVB01000001">
    <property type="protein sequence ID" value="GMA95061.1"/>
    <property type="molecule type" value="Genomic_DNA"/>
</dbReference>
<sequence>MATSRSLGKSGGWADGSFEGTRDANDNINWSVALPGNTTGYAGPIDVADAPAAGSTIDCGTVKITTQDGLASGAIKSALDPSRYTLDCDAAGFDLTLDRIAADEFVTVTYKGTITDQDAGRFGNHVAFTAAGVTSTKDTTMVRTSQGGDGAGMQSVSVGDYVWLDTDHDGVQDGAERGIRGVTLVLTGPDGAPVTSVSGAVVGPTTTDASGHYSFAGLPVLAAGQHYTVTIDASASAQALAGLTPTVAAAGADRGRDSSTGSATSIDLTTNGASDPTLDFGFVGKVSVGDYVWFDADKDGVQGTDERGIAGVTLDLTGPDGEPVATVGGTPVAPAVTDAQGHYLFEDLPTLPAGQHYTVTIDGAASAAALAGMVTSPEHAGADTAADSSTASAESGDLPGNGDENLTLDFGFYLPDLPTDALPVSSEPAQLAHTGVDGVAPAAALAGGLIVLGMAGFALSRRRTAPERRH</sequence>
<dbReference type="InterPro" id="IPR033764">
    <property type="entry name" value="Sdr_B"/>
</dbReference>
<name>A0ABQ6K8J1_9MICO</name>
<keyword evidence="5" id="KW-0812">Transmembrane</keyword>
<dbReference type="InterPro" id="IPR013783">
    <property type="entry name" value="Ig-like_fold"/>
</dbReference>
<evidence type="ECO:0000259" key="6">
    <source>
        <dbReference type="Pfam" id="PF17210"/>
    </source>
</evidence>
<proteinExistence type="predicted"/>
<organism evidence="7 8">
    <name type="scientific">Pseudolysinimonas kribbensis</name>
    <dbReference type="NCBI Taxonomy" id="433641"/>
    <lineage>
        <taxon>Bacteria</taxon>
        <taxon>Bacillati</taxon>
        <taxon>Actinomycetota</taxon>
        <taxon>Actinomycetes</taxon>
        <taxon>Micrococcales</taxon>
        <taxon>Microbacteriaceae</taxon>
        <taxon>Pseudolysinimonas</taxon>
    </lineage>
</organism>
<comment type="caution">
    <text evidence="7">The sequence shown here is derived from an EMBL/GenBank/DDBJ whole genome shotgun (WGS) entry which is preliminary data.</text>
</comment>
<reference evidence="8" key="1">
    <citation type="journal article" date="2019" name="Int. J. Syst. Evol. Microbiol.">
        <title>The Global Catalogue of Microorganisms (GCM) 10K type strain sequencing project: providing services to taxonomists for standard genome sequencing and annotation.</title>
        <authorList>
            <consortium name="The Broad Institute Genomics Platform"/>
            <consortium name="The Broad Institute Genome Sequencing Center for Infectious Disease"/>
            <person name="Wu L."/>
            <person name="Ma J."/>
        </authorList>
    </citation>
    <scope>NUCLEOTIDE SEQUENCE [LARGE SCALE GENOMIC DNA]</scope>
    <source>
        <strain evidence="8">NBRC 108894</strain>
    </source>
</reference>
<dbReference type="Gene3D" id="2.60.40.10">
    <property type="entry name" value="Immunoglobulins"/>
    <property type="match status" value="2"/>
</dbReference>
<dbReference type="SUPFAM" id="SSF49401">
    <property type="entry name" value="Bacterial adhesins"/>
    <property type="match status" value="1"/>
</dbReference>
<evidence type="ECO:0000256" key="1">
    <source>
        <dbReference type="ARBA" id="ARBA00004613"/>
    </source>
</evidence>